<sequence length="114" mass="11629">MQSSDYDADGLPRSSGPAGSPGRYYAIGGALIVVAVLSFAFLSGATAVFVGIAAAVAGAVFVLMGVQGSGDRQPDALEQEYYGTQGGQGSVLPDPAADYDWDGNFKREFGGDGR</sequence>
<feature type="transmembrane region" description="Helical" evidence="1">
    <location>
        <begin position="24"/>
        <end position="42"/>
    </location>
</feature>
<dbReference type="EMBL" id="JABFED010000005">
    <property type="protein sequence ID" value="MBA1837784.1"/>
    <property type="molecule type" value="Genomic_DNA"/>
</dbReference>
<dbReference type="Proteomes" id="UP000577408">
    <property type="component" value="Unassembled WGS sequence"/>
</dbReference>
<evidence type="ECO:0000313" key="2">
    <source>
        <dbReference type="EMBL" id="MBA1837784.1"/>
    </source>
</evidence>
<name>A0A7V8UUV9_9CORY</name>
<accession>A0A7V8UUV9</accession>
<dbReference type="RefSeq" id="WP_181192480.1">
    <property type="nucleotide sequence ID" value="NZ_JABFED010000005.1"/>
</dbReference>
<dbReference type="AlphaFoldDB" id="A0A7V8UUV9"/>
<keyword evidence="1" id="KW-0472">Membrane</keyword>
<gene>
    <name evidence="2" type="ORF">HMA55_07745</name>
</gene>
<keyword evidence="3" id="KW-1185">Reference proteome</keyword>
<proteinExistence type="predicted"/>
<feature type="transmembrane region" description="Helical" evidence="1">
    <location>
        <begin position="48"/>
        <end position="66"/>
    </location>
</feature>
<keyword evidence="1" id="KW-0812">Transmembrane</keyword>
<comment type="caution">
    <text evidence="2">The sequence shown here is derived from an EMBL/GenBank/DDBJ whole genome shotgun (WGS) entry which is preliminary data.</text>
</comment>
<keyword evidence="1" id="KW-1133">Transmembrane helix</keyword>
<organism evidence="2 3">
    <name type="scientific">Corynebacterium wankanglinii</name>
    <dbReference type="NCBI Taxonomy" id="2735136"/>
    <lineage>
        <taxon>Bacteria</taxon>
        <taxon>Bacillati</taxon>
        <taxon>Actinomycetota</taxon>
        <taxon>Actinomycetes</taxon>
        <taxon>Mycobacteriales</taxon>
        <taxon>Corynebacteriaceae</taxon>
        <taxon>Corynebacterium</taxon>
    </lineage>
</organism>
<evidence type="ECO:0000256" key="1">
    <source>
        <dbReference type="SAM" id="Phobius"/>
    </source>
</evidence>
<protein>
    <submittedName>
        <fullName evidence="2">Uncharacterized protein</fullName>
    </submittedName>
</protein>
<reference evidence="2 3" key="1">
    <citation type="submission" date="2020-05" db="EMBL/GenBank/DDBJ databases">
        <title>Descriptions of Corynebacterium xxxx sp. nov., Corynebacterium yyyy sp. nov. and Corynebacterium zzzz sp. nov.</title>
        <authorList>
            <person name="Zhang G."/>
        </authorList>
    </citation>
    <scope>NUCLEOTIDE SEQUENCE [LARGE SCALE GENOMIC DNA]</scope>
    <source>
        <strain evidence="3">zg-913</strain>
    </source>
</reference>
<evidence type="ECO:0000313" key="3">
    <source>
        <dbReference type="Proteomes" id="UP000577408"/>
    </source>
</evidence>